<feature type="region of interest" description="Disordered" evidence="1">
    <location>
        <begin position="1"/>
        <end position="22"/>
    </location>
</feature>
<feature type="domain" description="B30.2/SPRY" evidence="2">
    <location>
        <begin position="32"/>
        <end position="226"/>
    </location>
</feature>
<dbReference type="SUPFAM" id="SSF49899">
    <property type="entry name" value="Concanavalin A-like lectins/glucanases"/>
    <property type="match status" value="1"/>
</dbReference>
<feature type="domain" description="NHR" evidence="3">
    <location>
        <begin position="249"/>
        <end position="417"/>
    </location>
</feature>
<sequence length="998" mass="111061">MGNESSRLDKKESSTRGGEVATSFERALTEALREIIEDCQDSTSVTPEQIQHGWDPADCSANMAVLEDGVTARRSTRSMQTDAIRGKKGYRSGTHTFEFKCISRERGSHAMVGIATPDAPLSCDGYSNLLGSTSASWGWNLTDRNLVHNGKVIGKYPPKSNYSVPDTFYAILNADKGILSFKANDEDLGVAFNDLPRQNLLKPLCVATCASKDSCDIRMKYMGCSGKITQFSETGEQVVSTVAPTGRTYYTLHPNCGDNIQLMHNGRVAKRQNAGVDFNDGVVMTAQPLKTDELFEVRLDTKVARWSGCLEIGFTSNAPDSFQIPPTMTQCKEGVTLMWSGSNIMKNGKKVIELDTDLDDCSIGDTIGIVRRDDESFHLYYNGEVLRRAVRLRSTPSIVYGVIDLYGQAERITVLGTQLTGSLSASRAPAKTKIEATGNDPNSVMMRMRETLDLIKMGSDIDIRTVSISIAQHILQPYHDTESERLRQRFGDHLADIGAAAELKQLLERLNAKGMGSEHVWLGMNVVRSSCWNYSDASLRFCKQLGQCGILEMMLKDLDRYGPHSSTDEKKRFIVVSAMSILHNSAKATENKDVYFRLRAVQRISPFLKSNDKELASDALLTLSYVVEDDKVNLLEADSQSITIILQRLQSALTNPTTLRSAEGGYSARELVTGLGNIGANDKNKMTIVDNGAVPLLVDLMKVDRHAEQECAANTLWILARLDRNKGQIAKNREVIPTLTKLTASSNLAVKQAADRALMRVKPVFGLTQVYIGPSADVKCAYRSLCERFKTSLKLSEYFFNEEYDMCYCTSCHCARGDKLYYARGNPAKDYGVPMGWCRFALKVPERAKALEVFEKWHVAFHGTTVRAVKPILEGGDLLFPGDIILGGKELREEDGHFTDDFKPEGFDTKQLFLSPSIRYSGCDVYAKTTDFKDTLTKKRYKARVVFQVCIRPASYKVGRETIAAEEEIDPKFSNQEIEWFTKERGCVILYGLLVKME</sequence>
<dbReference type="PROSITE" id="PS51065">
    <property type="entry name" value="NHR"/>
    <property type="match status" value="1"/>
</dbReference>
<dbReference type="InterPro" id="IPR001870">
    <property type="entry name" value="B30.2/SPRY"/>
</dbReference>
<evidence type="ECO:0000259" key="3">
    <source>
        <dbReference type="PROSITE" id="PS51065"/>
    </source>
</evidence>
<keyword evidence="4" id="KW-1185">Reference proteome</keyword>
<dbReference type="InterPro" id="IPR013320">
    <property type="entry name" value="ConA-like_dom_sf"/>
</dbReference>
<dbReference type="InterPro" id="IPR043136">
    <property type="entry name" value="B30.2/SPRY_sf"/>
</dbReference>
<evidence type="ECO:0000313" key="4">
    <source>
        <dbReference type="Proteomes" id="UP000694865"/>
    </source>
</evidence>
<dbReference type="CDD" id="cd12875">
    <property type="entry name" value="SPRY_SOCS_Fbox"/>
    <property type="match status" value="1"/>
</dbReference>
<gene>
    <name evidence="5" type="primary">LOC100378785</name>
</gene>
<dbReference type="Pfam" id="PF07177">
    <property type="entry name" value="Neuralized"/>
    <property type="match status" value="1"/>
</dbReference>
<dbReference type="CDD" id="cd12887">
    <property type="entry name" value="SPRY_NHR_like"/>
    <property type="match status" value="1"/>
</dbReference>
<dbReference type="PROSITE" id="PS50188">
    <property type="entry name" value="B302_SPRY"/>
    <property type="match status" value="1"/>
</dbReference>
<dbReference type="InterPro" id="IPR000225">
    <property type="entry name" value="Armadillo"/>
</dbReference>
<dbReference type="Gene3D" id="1.25.10.10">
    <property type="entry name" value="Leucine-rich Repeat Variant"/>
    <property type="match status" value="1"/>
</dbReference>
<dbReference type="InterPro" id="IPR011989">
    <property type="entry name" value="ARM-like"/>
</dbReference>
<dbReference type="SMART" id="SM00588">
    <property type="entry name" value="NEUZ"/>
    <property type="match status" value="1"/>
</dbReference>
<dbReference type="InterPro" id="IPR050672">
    <property type="entry name" value="FBXO45-Fsn/SPSB_families"/>
</dbReference>
<evidence type="ECO:0000313" key="5">
    <source>
        <dbReference type="RefSeq" id="XP_002740437.1"/>
    </source>
</evidence>
<dbReference type="Proteomes" id="UP000694865">
    <property type="component" value="Unplaced"/>
</dbReference>
<dbReference type="InterPro" id="IPR006573">
    <property type="entry name" value="NHR_dom"/>
</dbReference>
<protein>
    <submittedName>
        <fullName evidence="5">Neuralized-like protein 4-like</fullName>
    </submittedName>
</protein>
<dbReference type="RefSeq" id="XP_002740437.1">
    <property type="nucleotide sequence ID" value="XM_002740391.1"/>
</dbReference>
<dbReference type="Pfam" id="PF00622">
    <property type="entry name" value="SPRY"/>
    <property type="match status" value="1"/>
</dbReference>
<dbReference type="PANTHER" id="PTHR12245:SF15">
    <property type="entry name" value="SPRY DOMAIN-CONTAINING SOCS BOX PROTEIN 2-LIKE ISOFORM X1"/>
    <property type="match status" value="1"/>
</dbReference>
<accession>A0ABM0GYV5</accession>
<evidence type="ECO:0000256" key="1">
    <source>
        <dbReference type="SAM" id="MobiDB-lite"/>
    </source>
</evidence>
<dbReference type="SMART" id="SM00185">
    <property type="entry name" value="ARM"/>
    <property type="match status" value="2"/>
</dbReference>
<dbReference type="PANTHER" id="PTHR12245">
    <property type="entry name" value="SPRY DOMAIN CONTAINING SOCS BOX PROTEIN"/>
    <property type="match status" value="1"/>
</dbReference>
<dbReference type="InterPro" id="IPR003877">
    <property type="entry name" value="SPRY_dom"/>
</dbReference>
<organism evidence="4 5">
    <name type="scientific">Saccoglossus kowalevskii</name>
    <name type="common">Acorn worm</name>
    <dbReference type="NCBI Taxonomy" id="10224"/>
    <lineage>
        <taxon>Eukaryota</taxon>
        <taxon>Metazoa</taxon>
        <taxon>Hemichordata</taxon>
        <taxon>Enteropneusta</taxon>
        <taxon>Harrimaniidae</taxon>
        <taxon>Saccoglossus</taxon>
    </lineage>
</organism>
<dbReference type="SMART" id="SM00449">
    <property type="entry name" value="SPRY"/>
    <property type="match status" value="1"/>
</dbReference>
<dbReference type="GeneID" id="100378785"/>
<name>A0ABM0GYV5_SACKO</name>
<proteinExistence type="predicted"/>
<feature type="compositionally biased region" description="Basic and acidic residues" evidence="1">
    <location>
        <begin position="1"/>
        <end position="14"/>
    </location>
</feature>
<dbReference type="InterPro" id="IPR016024">
    <property type="entry name" value="ARM-type_fold"/>
</dbReference>
<evidence type="ECO:0000259" key="2">
    <source>
        <dbReference type="PROSITE" id="PS50188"/>
    </source>
</evidence>
<reference evidence="5" key="1">
    <citation type="submission" date="2025-08" db="UniProtKB">
        <authorList>
            <consortium name="RefSeq"/>
        </authorList>
    </citation>
    <scope>IDENTIFICATION</scope>
    <source>
        <tissue evidence="5">Testes</tissue>
    </source>
</reference>
<dbReference type="Gene3D" id="2.60.120.920">
    <property type="match status" value="2"/>
</dbReference>
<dbReference type="SUPFAM" id="SSF48371">
    <property type="entry name" value="ARM repeat"/>
    <property type="match status" value="1"/>
</dbReference>